<dbReference type="PANTHER" id="PTHR35191">
    <property type="entry name" value="PROPHAGE SIDE TAIL FIBER PROTEIN HOMOLOG STFQ-RELATED"/>
    <property type="match status" value="1"/>
</dbReference>
<dbReference type="PATRIC" id="fig|29488.15.peg.2879"/>
<dbReference type="InterPro" id="IPR051934">
    <property type="entry name" value="Phage_Tail_Fiber_Structural"/>
</dbReference>
<keyword evidence="3" id="KW-1185">Reference proteome</keyword>
<dbReference type="Pfam" id="PF07484">
    <property type="entry name" value="Collar"/>
    <property type="match status" value="1"/>
</dbReference>
<proteinExistence type="predicted"/>
<dbReference type="InterPro" id="IPR037053">
    <property type="entry name" value="Phage_tail_collar_dom_sf"/>
</dbReference>
<dbReference type="AlphaFoldDB" id="A0A1B8YG88"/>
<dbReference type="InterPro" id="IPR011083">
    <property type="entry name" value="Phage_tail_collar_dom"/>
</dbReference>
<organism evidence="2 3">
    <name type="scientific">Photorhabdus namnaonensis</name>
    <dbReference type="NCBI Taxonomy" id="1851568"/>
    <lineage>
        <taxon>Bacteria</taxon>
        <taxon>Pseudomonadati</taxon>
        <taxon>Pseudomonadota</taxon>
        <taxon>Gammaproteobacteria</taxon>
        <taxon>Enterobacterales</taxon>
        <taxon>Morganellaceae</taxon>
        <taxon>Photorhabdus</taxon>
    </lineage>
</organism>
<dbReference type="RefSeq" id="WP_065390691.1">
    <property type="nucleotide sequence ID" value="NZ_CAWMQN010000072.1"/>
</dbReference>
<dbReference type="PANTHER" id="PTHR35191:SF1">
    <property type="entry name" value="PROPHAGE SIDE TAIL FIBER PROTEIN HOMOLOG STFQ-RELATED"/>
    <property type="match status" value="1"/>
</dbReference>
<reference evidence="3" key="1">
    <citation type="submission" date="2015-11" db="EMBL/GenBank/DDBJ databases">
        <authorList>
            <person name="Tobias N.J."/>
            <person name="Mishra B."/>
            <person name="Gupta D.K."/>
            <person name="Thines M."/>
            <person name="Stinear T.P."/>
            <person name="Bode H.B."/>
        </authorList>
    </citation>
    <scope>NUCLEOTIDE SEQUENCE [LARGE SCALE GENOMIC DNA]</scope>
    <source>
        <strain evidence="3">PB45.5</strain>
    </source>
</reference>
<accession>A0A1B8YG88</accession>
<dbReference type="EMBL" id="LOIC01000072">
    <property type="protein sequence ID" value="OCA54168.1"/>
    <property type="molecule type" value="Genomic_DNA"/>
</dbReference>
<gene>
    <name evidence="2" type="ORF">Phpb_02611</name>
</gene>
<dbReference type="Proteomes" id="UP000092665">
    <property type="component" value="Unassembled WGS sequence"/>
</dbReference>
<evidence type="ECO:0000259" key="1">
    <source>
        <dbReference type="Pfam" id="PF07484"/>
    </source>
</evidence>
<name>A0A1B8YG88_9GAMM</name>
<dbReference type="SUPFAM" id="SSF88874">
    <property type="entry name" value="Receptor-binding domain of short tail fibre protein gp12"/>
    <property type="match status" value="1"/>
</dbReference>
<comment type="caution">
    <text evidence="2">The sequence shown here is derived from an EMBL/GenBank/DDBJ whole genome shotgun (WGS) entry which is preliminary data.</text>
</comment>
<sequence>MNQRNDFKAFSISDDANVVNQEQYEESQSLQTGFPTETVSTHVLNKVLRQSSIISSVVANFISEQSGAEVLDNGDIAKLTAQLNQALEQKIAADIPNASLTQKGAVQLTNVIGDSDTLVVTQKLAQEIVNSLREYTDNRIKTANEVPVGSPIPWPLPNPPVGYFTCNGSAFDKLQYPKLAEAYPDGKLPDLRGEFIRGWDDKRGVDSGRRILTSQGDAIRNIEGSFAGMIAPNYHLATRGAIYASQVLGIATDGSFKSVNVSDTDTPYGFGFLASRVVPVASENRPRNIAFNYIVKAA</sequence>
<evidence type="ECO:0000313" key="3">
    <source>
        <dbReference type="Proteomes" id="UP000092665"/>
    </source>
</evidence>
<protein>
    <submittedName>
        <fullName evidence="2">Phage Tail Collar Domain protein</fullName>
    </submittedName>
</protein>
<dbReference type="Gene3D" id="3.90.1340.10">
    <property type="entry name" value="Phage tail collar domain"/>
    <property type="match status" value="1"/>
</dbReference>
<evidence type="ECO:0000313" key="2">
    <source>
        <dbReference type="EMBL" id="OCA54168.1"/>
    </source>
</evidence>
<feature type="domain" description="Phage tail collar" evidence="1">
    <location>
        <begin position="149"/>
        <end position="196"/>
    </location>
</feature>